<sequence length="64" mass="6642">MILLSLKPGRGANNSTLVIAGVSTFFIITMYAIMTGTPKKAADMTAKSDPEAVAHIKPPNPGGK</sequence>
<evidence type="ECO:0000313" key="3">
    <source>
        <dbReference type="EMBL" id="EXL65635.1"/>
    </source>
</evidence>
<keyword evidence="2" id="KW-1133">Transmembrane helix</keyword>
<protein>
    <submittedName>
        <fullName evidence="3">Uncharacterized protein</fullName>
    </submittedName>
</protein>
<dbReference type="EMBL" id="KK033583">
    <property type="protein sequence ID" value="EXL65635.1"/>
    <property type="molecule type" value="Genomic_DNA"/>
</dbReference>
<keyword evidence="2" id="KW-0812">Transmembrane</keyword>
<evidence type="ECO:0000256" key="1">
    <source>
        <dbReference type="SAM" id="MobiDB-lite"/>
    </source>
</evidence>
<reference evidence="3" key="1">
    <citation type="submission" date="2011-11" db="EMBL/GenBank/DDBJ databases">
        <title>The Genome Sequence of Fusarium oxysporum PHW808.</title>
        <authorList>
            <consortium name="The Broad Institute Genome Sequencing Platform"/>
            <person name="Ma L.-J."/>
            <person name="Gale L.R."/>
            <person name="Schwartz D.C."/>
            <person name="Zhou S."/>
            <person name="Corby-Kistler H."/>
            <person name="Young S.K."/>
            <person name="Zeng Q."/>
            <person name="Gargeya S."/>
            <person name="Fitzgerald M."/>
            <person name="Haas B."/>
            <person name="Abouelleil A."/>
            <person name="Alvarado L."/>
            <person name="Arachchi H.M."/>
            <person name="Berlin A."/>
            <person name="Brown A."/>
            <person name="Chapman S.B."/>
            <person name="Chen Z."/>
            <person name="Dunbar C."/>
            <person name="Freedman E."/>
            <person name="Gearin G."/>
            <person name="Goldberg J."/>
            <person name="Griggs A."/>
            <person name="Gujja S."/>
            <person name="Heiman D."/>
            <person name="Howarth C."/>
            <person name="Larson L."/>
            <person name="Lui A."/>
            <person name="MacDonald P.J.P."/>
            <person name="Montmayeur A."/>
            <person name="Murphy C."/>
            <person name="Neiman D."/>
            <person name="Pearson M."/>
            <person name="Priest M."/>
            <person name="Roberts A."/>
            <person name="Saif S."/>
            <person name="Shea T."/>
            <person name="Shenoy N."/>
            <person name="Sisk P."/>
            <person name="Stolte C."/>
            <person name="Sykes S."/>
            <person name="Wortman J."/>
            <person name="Nusbaum C."/>
            <person name="Birren B."/>
        </authorList>
    </citation>
    <scope>NUCLEOTIDE SEQUENCE [LARGE SCALE GENOMIC DNA]</scope>
    <source>
        <strain evidence="3">54008</strain>
    </source>
</reference>
<proteinExistence type="predicted"/>
<feature type="compositionally biased region" description="Basic and acidic residues" evidence="1">
    <location>
        <begin position="44"/>
        <end position="54"/>
    </location>
</feature>
<dbReference type="HOGENOM" id="CLU_2867751_0_0_1"/>
<gene>
    <name evidence="3" type="ORF">FOPG_18145</name>
</gene>
<reference evidence="3" key="2">
    <citation type="submission" date="2014-03" db="EMBL/GenBank/DDBJ databases">
        <title>The Genome Annotation of Fusarium oxysporum PHW808.</title>
        <authorList>
            <consortium name="The Broad Institute Genomics Platform"/>
            <person name="Ma L.-J."/>
            <person name="Corby-Kistler H."/>
            <person name="Broz K."/>
            <person name="Gale L.R."/>
            <person name="Jonkers W."/>
            <person name="O'Donnell K."/>
            <person name="Ploetz R."/>
            <person name="Steinberg C."/>
            <person name="Schwartz D.C."/>
            <person name="VanEtten H."/>
            <person name="Zhou S."/>
            <person name="Young S.K."/>
            <person name="Zeng Q."/>
            <person name="Gargeya S."/>
            <person name="Fitzgerald M."/>
            <person name="Abouelleil A."/>
            <person name="Alvarado L."/>
            <person name="Chapman S.B."/>
            <person name="Gainer-Dewar J."/>
            <person name="Goldberg J."/>
            <person name="Griggs A."/>
            <person name="Gujja S."/>
            <person name="Hansen M."/>
            <person name="Howarth C."/>
            <person name="Imamovic A."/>
            <person name="Ireland A."/>
            <person name="Larimer J."/>
            <person name="McCowan C."/>
            <person name="Murphy C."/>
            <person name="Pearson M."/>
            <person name="Poon T.W."/>
            <person name="Priest M."/>
            <person name="Roberts A."/>
            <person name="Saif S."/>
            <person name="Shea T."/>
            <person name="Sykes S."/>
            <person name="Wortman J."/>
            <person name="Nusbaum C."/>
            <person name="Birren B."/>
        </authorList>
    </citation>
    <scope>NUCLEOTIDE SEQUENCE</scope>
    <source>
        <strain evidence="3">54008</strain>
    </source>
</reference>
<keyword evidence="2" id="KW-0472">Membrane</keyword>
<accession>X0H0I2</accession>
<evidence type="ECO:0000256" key="2">
    <source>
        <dbReference type="SAM" id="Phobius"/>
    </source>
</evidence>
<feature type="transmembrane region" description="Helical" evidence="2">
    <location>
        <begin position="15"/>
        <end position="34"/>
    </location>
</feature>
<name>X0H0I2_FUSOX</name>
<dbReference type="Proteomes" id="UP000030676">
    <property type="component" value="Unassembled WGS sequence"/>
</dbReference>
<dbReference type="AlphaFoldDB" id="X0H0I2"/>
<organism evidence="3">
    <name type="scientific">Fusarium oxysporum f. sp. conglutinans race 2 54008</name>
    <dbReference type="NCBI Taxonomy" id="1089457"/>
    <lineage>
        <taxon>Eukaryota</taxon>
        <taxon>Fungi</taxon>
        <taxon>Dikarya</taxon>
        <taxon>Ascomycota</taxon>
        <taxon>Pezizomycotina</taxon>
        <taxon>Sordariomycetes</taxon>
        <taxon>Hypocreomycetidae</taxon>
        <taxon>Hypocreales</taxon>
        <taxon>Nectriaceae</taxon>
        <taxon>Fusarium</taxon>
        <taxon>Fusarium oxysporum species complex</taxon>
    </lineage>
</organism>
<feature type="region of interest" description="Disordered" evidence="1">
    <location>
        <begin position="44"/>
        <end position="64"/>
    </location>
</feature>